<sequence length="164" mass="18158">MSTVNALKTISRFALRKAQVPSTSLHLLTKAAFFHRKAPYNARFTEETVAIHRIELIDDKTATLIHQPNREGKPDEVTLRLANQSVIDQSTDWLASLVTLKIAILLHELGDTLVKKHALCPHRTDGKCCEAVLETAFKIRTAAEELITGHDTTAEESGSSSDED</sequence>
<dbReference type="Proteomes" id="UP000070700">
    <property type="component" value="Unassembled WGS sequence"/>
</dbReference>
<dbReference type="EMBL" id="KQ947435">
    <property type="protein sequence ID" value="KUJ08403.1"/>
    <property type="molecule type" value="Genomic_DNA"/>
</dbReference>
<dbReference type="RefSeq" id="XP_018062758.1">
    <property type="nucleotide sequence ID" value="XM_018220752.1"/>
</dbReference>
<gene>
    <name evidence="1" type="ORF">LY89DRAFT_741771</name>
</gene>
<name>A0A132B827_MOLSC</name>
<dbReference type="GeneID" id="28830478"/>
<reference evidence="1 2" key="1">
    <citation type="submission" date="2015-10" db="EMBL/GenBank/DDBJ databases">
        <title>Full genome of DAOMC 229536 Phialocephala scopiformis, a fungal endophyte of spruce producing the potent anti-insectan compound rugulosin.</title>
        <authorList>
            <consortium name="DOE Joint Genome Institute"/>
            <person name="Walker A.K."/>
            <person name="Frasz S.L."/>
            <person name="Seifert K.A."/>
            <person name="Miller J.D."/>
            <person name="Mondo S.J."/>
            <person name="Labutti K."/>
            <person name="Lipzen A."/>
            <person name="Dockter R."/>
            <person name="Kennedy M."/>
            <person name="Grigoriev I.V."/>
            <person name="Spatafora J.W."/>
        </authorList>
    </citation>
    <scope>NUCLEOTIDE SEQUENCE [LARGE SCALE GENOMIC DNA]</scope>
    <source>
        <strain evidence="1 2">CBS 120377</strain>
    </source>
</reference>
<dbReference type="AlphaFoldDB" id="A0A132B827"/>
<organism evidence="1 2">
    <name type="scientific">Mollisia scopiformis</name>
    <name type="common">Conifer needle endophyte fungus</name>
    <name type="synonym">Phialocephala scopiformis</name>
    <dbReference type="NCBI Taxonomy" id="149040"/>
    <lineage>
        <taxon>Eukaryota</taxon>
        <taxon>Fungi</taxon>
        <taxon>Dikarya</taxon>
        <taxon>Ascomycota</taxon>
        <taxon>Pezizomycotina</taxon>
        <taxon>Leotiomycetes</taxon>
        <taxon>Helotiales</taxon>
        <taxon>Mollisiaceae</taxon>
        <taxon>Mollisia</taxon>
    </lineage>
</organism>
<proteinExistence type="predicted"/>
<dbReference type="InParanoid" id="A0A132B827"/>
<keyword evidence="2" id="KW-1185">Reference proteome</keyword>
<evidence type="ECO:0000313" key="2">
    <source>
        <dbReference type="Proteomes" id="UP000070700"/>
    </source>
</evidence>
<accession>A0A132B827</accession>
<evidence type="ECO:0000313" key="1">
    <source>
        <dbReference type="EMBL" id="KUJ08403.1"/>
    </source>
</evidence>
<dbReference type="KEGG" id="psco:LY89DRAFT_741771"/>
<protein>
    <submittedName>
        <fullName evidence="1">Uncharacterized protein</fullName>
    </submittedName>
</protein>